<dbReference type="PROSITE" id="PS51831">
    <property type="entry name" value="HD"/>
    <property type="match status" value="1"/>
</dbReference>
<dbReference type="EMBL" id="SMAF01000007">
    <property type="protein sequence ID" value="TCS98875.1"/>
    <property type="molecule type" value="Genomic_DNA"/>
</dbReference>
<feature type="binding site" evidence="11">
    <location>
        <position position="23"/>
    </location>
    <ligand>
        <name>ATP</name>
        <dbReference type="ChEBI" id="CHEBI:30616"/>
    </ligand>
</feature>
<keyword evidence="11" id="KW-0533">Nickel</keyword>
<keyword evidence="3 11" id="KW-0548">Nucleotidyltransferase</keyword>
<dbReference type="PIRSF" id="PIRSF000813">
    <property type="entry name" value="CCA_bact"/>
    <property type="match status" value="1"/>
</dbReference>
<dbReference type="EC" id="3.1.4.-" evidence="11"/>
<dbReference type="GO" id="GO:0000287">
    <property type="term" value="F:magnesium ion binding"/>
    <property type="evidence" value="ECO:0007669"/>
    <property type="project" value="UniProtKB-UniRule"/>
</dbReference>
<feature type="binding site" evidence="11">
    <location>
        <position position="152"/>
    </location>
    <ligand>
        <name>ATP</name>
        <dbReference type="ChEBI" id="CHEBI:30616"/>
    </ligand>
</feature>
<feature type="binding site" evidence="11">
    <location>
        <position position="152"/>
    </location>
    <ligand>
        <name>CTP</name>
        <dbReference type="ChEBI" id="CHEBI:37563"/>
    </ligand>
</feature>
<evidence type="ECO:0000256" key="8">
    <source>
        <dbReference type="ARBA" id="ARBA00022840"/>
    </source>
</evidence>
<comment type="miscellaneous">
    <text evidence="11">A single active site specifically recognizes both ATP and CTP and is responsible for their addition.</text>
</comment>
<dbReference type="AlphaFoldDB" id="A0A4R3LHA3"/>
<dbReference type="EC" id="3.1.3.-" evidence="11"/>
<keyword evidence="8 11" id="KW-0067">ATP-binding</keyword>
<keyword evidence="1 11" id="KW-0808">Transferase</keyword>
<evidence type="ECO:0000256" key="3">
    <source>
        <dbReference type="ARBA" id="ARBA00022695"/>
    </source>
</evidence>
<comment type="cofactor">
    <cofactor evidence="11">
        <name>Mg(2+)</name>
        <dbReference type="ChEBI" id="CHEBI:18420"/>
    </cofactor>
    <text evidence="11">Magnesium is required for nucleotidyltransferase activity.</text>
</comment>
<feature type="binding site" evidence="11">
    <location>
        <position position="155"/>
    </location>
    <ligand>
        <name>CTP</name>
        <dbReference type="ChEBI" id="CHEBI:37563"/>
    </ligand>
</feature>
<keyword evidence="14" id="KW-1185">Reference proteome</keyword>
<dbReference type="SUPFAM" id="SSF81301">
    <property type="entry name" value="Nucleotidyltransferase"/>
    <property type="match status" value="1"/>
</dbReference>
<evidence type="ECO:0000256" key="11">
    <source>
        <dbReference type="HAMAP-Rule" id="MF_01261"/>
    </source>
</evidence>
<dbReference type="PANTHER" id="PTHR47545">
    <property type="entry name" value="MULTIFUNCTIONAL CCA PROTEIN"/>
    <property type="match status" value="1"/>
</dbReference>
<keyword evidence="5 11" id="KW-0547">Nucleotide-binding</keyword>
<dbReference type="InterPro" id="IPR012006">
    <property type="entry name" value="CCA_bact"/>
</dbReference>
<evidence type="ECO:0000256" key="2">
    <source>
        <dbReference type="ARBA" id="ARBA00022694"/>
    </source>
</evidence>
<dbReference type="HAMAP" id="MF_01261">
    <property type="entry name" value="CCA_bact_type1"/>
    <property type="match status" value="1"/>
</dbReference>
<dbReference type="CDD" id="cd05398">
    <property type="entry name" value="NT_ClassII-CCAase"/>
    <property type="match status" value="1"/>
</dbReference>
<dbReference type="GO" id="GO:0005524">
    <property type="term" value="F:ATP binding"/>
    <property type="evidence" value="ECO:0007669"/>
    <property type="project" value="UniProtKB-UniRule"/>
</dbReference>
<evidence type="ECO:0000256" key="5">
    <source>
        <dbReference type="ARBA" id="ARBA00022741"/>
    </source>
</evidence>
<evidence type="ECO:0000256" key="10">
    <source>
        <dbReference type="ARBA" id="ARBA00022884"/>
    </source>
</evidence>
<feature type="domain" description="HD" evidence="12">
    <location>
        <begin position="243"/>
        <end position="345"/>
    </location>
</feature>
<evidence type="ECO:0000256" key="7">
    <source>
        <dbReference type="ARBA" id="ARBA00022801"/>
    </source>
</evidence>
<dbReference type="Gene3D" id="3.30.460.10">
    <property type="entry name" value="Beta Polymerase, domain 2"/>
    <property type="match status" value="1"/>
</dbReference>
<keyword evidence="4 11" id="KW-0479">Metal-binding</keyword>
<evidence type="ECO:0000256" key="4">
    <source>
        <dbReference type="ARBA" id="ARBA00022723"/>
    </source>
</evidence>
<keyword evidence="11" id="KW-0511">Multifunctional enzyme</keyword>
<dbReference type="GO" id="GO:0004810">
    <property type="term" value="F:CCA tRNA nucleotidyltransferase activity"/>
    <property type="evidence" value="ECO:0007669"/>
    <property type="project" value="UniProtKB-UniRule"/>
</dbReference>
<dbReference type="Pfam" id="PF01743">
    <property type="entry name" value="PolyA_pol"/>
    <property type="match status" value="1"/>
</dbReference>
<dbReference type="Pfam" id="PF12627">
    <property type="entry name" value="PolyA_pol_RNAbd"/>
    <property type="match status" value="1"/>
</dbReference>
<evidence type="ECO:0000256" key="6">
    <source>
        <dbReference type="ARBA" id="ARBA00022800"/>
    </source>
</evidence>
<comment type="similarity">
    <text evidence="11">Belongs to the tRNA nucleotidyltransferase/poly(A) polymerase family. Bacterial CCA-adding enzyme type 1 subfamily.</text>
</comment>
<keyword evidence="10 11" id="KW-0694">RNA-binding</keyword>
<dbReference type="NCBIfam" id="NF008137">
    <property type="entry name" value="PRK10885.1"/>
    <property type="match status" value="1"/>
</dbReference>
<reference evidence="13 14" key="1">
    <citation type="submission" date="2019-03" db="EMBL/GenBank/DDBJ databases">
        <title>Genomic Encyclopedia of Type Strains, Phase IV (KMG-IV): sequencing the most valuable type-strain genomes for metagenomic binning, comparative biology and taxonomic classification.</title>
        <authorList>
            <person name="Goeker M."/>
        </authorList>
    </citation>
    <scope>NUCLEOTIDE SEQUENCE [LARGE SCALE GENOMIC DNA]</scope>
    <source>
        <strain evidence="13 14">DSM 21944</strain>
    </source>
</reference>
<dbReference type="GO" id="GO:0016791">
    <property type="term" value="F:phosphatase activity"/>
    <property type="evidence" value="ECO:0007669"/>
    <property type="project" value="UniProtKB-UniRule"/>
</dbReference>
<dbReference type="Proteomes" id="UP000294599">
    <property type="component" value="Unassembled WGS sequence"/>
</dbReference>
<proteinExistence type="inferred from homology"/>
<keyword evidence="9 11" id="KW-0460">Magnesium</keyword>
<feature type="binding site" evidence="11">
    <location>
        <position position="38"/>
    </location>
    <ligand>
        <name>Mg(2+)</name>
        <dbReference type="ChEBI" id="CHEBI:18420"/>
    </ligand>
</feature>
<comment type="catalytic activity">
    <reaction evidence="11">
        <text>a tRNA with a 3' CCA end + 2 CTP + ATP = a tRNA with a 3' CCACCA end + 3 diphosphate</text>
        <dbReference type="Rhea" id="RHEA:76235"/>
        <dbReference type="Rhea" id="RHEA-COMP:10468"/>
        <dbReference type="Rhea" id="RHEA-COMP:18655"/>
        <dbReference type="ChEBI" id="CHEBI:30616"/>
        <dbReference type="ChEBI" id="CHEBI:33019"/>
        <dbReference type="ChEBI" id="CHEBI:37563"/>
        <dbReference type="ChEBI" id="CHEBI:83071"/>
        <dbReference type="ChEBI" id="CHEBI:195187"/>
    </reaction>
</comment>
<comment type="subunit">
    <text evidence="11">Monomer. Can also form homodimers and oligomers.</text>
</comment>
<keyword evidence="6 11" id="KW-0692">RNA repair</keyword>
<accession>A0A4R3LHA3</accession>
<feature type="binding site" evidence="11">
    <location>
        <position position="23"/>
    </location>
    <ligand>
        <name>CTP</name>
        <dbReference type="ChEBI" id="CHEBI:37563"/>
    </ligand>
</feature>
<gene>
    <name evidence="11" type="primary">cca</name>
    <name evidence="13" type="ORF">EDC25_10772</name>
</gene>
<feature type="binding site" evidence="11">
    <location>
        <position position="36"/>
    </location>
    <ligand>
        <name>Mg(2+)</name>
        <dbReference type="ChEBI" id="CHEBI:18420"/>
    </ligand>
</feature>
<dbReference type="InterPro" id="IPR006674">
    <property type="entry name" value="HD_domain"/>
</dbReference>
<evidence type="ECO:0000259" key="12">
    <source>
        <dbReference type="PROSITE" id="PS51831"/>
    </source>
</evidence>
<dbReference type="Gene3D" id="1.10.3090.10">
    <property type="entry name" value="cca-adding enzyme, domain 2"/>
    <property type="match status" value="1"/>
</dbReference>
<sequence length="425" mass="46129">MAEAQPALPFPTAGSFATYRVGGAVRDRLLGRAPGDEDFVVVGASQAAMHALGFRAVGRDFPVFLHPQTHAEYALARTERKSGRGYRGFVVDADPSVTLEDDLRRRDLTINAIAEDAQGRIIDPFGGRADLQARVLRHVSPAFVEDPVRVLRIARFAARFAGLGFTVAPETQVLMRAMVADGELDHLVPERVWAEMERALGEATPSAFLRVLRDCGALAVLLPEVDRLYGVPQRAEYHPEVDTGRHQELVSDMAAQLAPGDSVVGYAALLHDLGKGATDPSLLPSHIGHEHAGVPLVDAVNARLKVSREHGDLARLVCRHHLECHRALELRPTTIVDLLGRLDAFRRPERFRRFLLACEADKRGREGFRDHAYPQAQRLARALEAASAVDARALAGPGLDGPAIADRVRSARVAAVAALAHAGAR</sequence>
<dbReference type="InterPro" id="IPR043519">
    <property type="entry name" value="NT_sf"/>
</dbReference>
<comment type="cofactor">
    <cofactor evidence="11">
        <name>Ni(2+)</name>
        <dbReference type="ChEBI" id="CHEBI:49786"/>
    </cofactor>
    <text evidence="11">Nickel for phosphatase activity.</text>
</comment>
<feature type="binding site" evidence="11">
    <location>
        <position position="26"/>
    </location>
    <ligand>
        <name>CTP</name>
        <dbReference type="ChEBI" id="CHEBI:37563"/>
    </ligand>
</feature>
<feature type="binding site" evidence="11">
    <location>
        <position position="26"/>
    </location>
    <ligand>
        <name>ATP</name>
        <dbReference type="ChEBI" id="CHEBI:30616"/>
    </ligand>
</feature>
<dbReference type="EC" id="2.7.7.72" evidence="11"/>
<evidence type="ECO:0000256" key="9">
    <source>
        <dbReference type="ARBA" id="ARBA00022842"/>
    </source>
</evidence>
<feature type="binding site" evidence="11">
    <location>
        <position position="106"/>
    </location>
    <ligand>
        <name>ATP</name>
        <dbReference type="ChEBI" id="CHEBI:30616"/>
    </ligand>
</feature>
<keyword evidence="7 11" id="KW-0378">Hydrolase</keyword>
<comment type="caution">
    <text evidence="13">The sequence shown here is derived from an EMBL/GenBank/DDBJ whole genome shotgun (WGS) entry which is preliminary data.</text>
</comment>
<keyword evidence="2 11" id="KW-0819">tRNA processing</keyword>
<dbReference type="PANTHER" id="PTHR47545:SF1">
    <property type="entry name" value="MULTIFUNCTIONAL CCA PROTEIN"/>
    <property type="match status" value="1"/>
</dbReference>
<dbReference type="GO" id="GO:0000049">
    <property type="term" value="F:tRNA binding"/>
    <property type="evidence" value="ECO:0007669"/>
    <property type="project" value="UniProtKB-UniRule"/>
</dbReference>
<dbReference type="InterPro" id="IPR002646">
    <property type="entry name" value="PolA_pol_head_dom"/>
</dbReference>
<dbReference type="GO" id="GO:0160016">
    <property type="term" value="F:CCACCA tRNA nucleotidyltransferase activity"/>
    <property type="evidence" value="ECO:0007669"/>
    <property type="project" value="RHEA"/>
</dbReference>
<dbReference type="OrthoDB" id="9805698at2"/>
<dbReference type="Pfam" id="PF01966">
    <property type="entry name" value="HD"/>
    <property type="match status" value="1"/>
</dbReference>
<organism evidence="13 14">
    <name type="scientific">Pseudofulvimonas gallinarii</name>
    <dbReference type="NCBI Taxonomy" id="634155"/>
    <lineage>
        <taxon>Bacteria</taxon>
        <taxon>Pseudomonadati</taxon>
        <taxon>Pseudomonadota</taxon>
        <taxon>Gammaproteobacteria</taxon>
        <taxon>Lysobacterales</taxon>
        <taxon>Rhodanobacteraceae</taxon>
        <taxon>Pseudofulvimonas</taxon>
    </lineage>
</organism>
<evidence type="ECO:0000256" key="1">
    <source>
        <dbReference type="ARBA" id="ARBA00022679"/>
    </source>
</evidence>
<dbReference type="SUPFAM" id="SSF81891">
    <property type="entry name" value="Poly A polymerase C-terminal region-like"/>
    <property type="match status" value="1"/>
</dbReference>
<comment type="domain">
    <text evidence="11">Comprises two domains: an N-terminal domain containing the nucleotidyltransferase activity and a C-terminal HD domain associated with both phosphodiesterase and phosphatase activities.</text>
</comment>
<feature type="binding site" evidence="11">
    <location>
        <position position="155"/>
    </location>
    <ligand>
        <name>ATP</name>
        <dbReference type="ChEBI" id="CHEBI:30616"/>
    </ligand>
</feature>
<comment type="function">
    <text evidence="11">Catalyzes the addition and repair of the essential 3'-terminal CCA sequence in tRNAs without using a nucleic acid template. Adds these three nucleotides in the order of C, C, and A to the tRNA nucleotide-73, using CTP and ATP as substrates and producing inorganic pyrophosphate. tRNA 3'-terminal CCA addition is required both for tRNA processing and repair. Also involved in tRNA surveillance by mediating tandem CCA addition to generate a CCACCA at the 3' terminus of unstable tRNAs. While stable tRNAs receive only 3'-terminal CCA, unstable tRNAs are marked with CCACCA and rapidly degraded.</text>
</comment>
<name>A0A4R3LHA3_9GAMM</name>
<dbReference type="GO" id="GO:0042245">
    <property type="term" value="P:RNA repair"/>
    <property type="evidence" value="ECO:0007669"/>
    <property type="project" value="UniProtKB-KW"/>
</dbReference>
<dbReference type="InterPro" id="IPR050124">
    <property type="entry name" value="tRNA_CCA-adding_enzyme"/>
</dbReference>
<dbReference type="GO" id="GO:0001680">
    <property type="term" value="P:tRNA 3'-terminal CCA addition"/>
    <property type="evidence" value="ECO:0007669"/>
    <property type="project" value="UniProtKB-UniRule"/>
</dbReference>
<dbReference type="RefSeq" id="WP_132577340.1">
    <property type="nucleotide sequence ID" value="NZ_JBHLWF010000032.1"/>
</dbReference>
<dbReference type="GO" id="GO:0004112">
    <property type="term" value="F:cyclic-nucleotide phosphodiesterase activity"/>
    <property type="evidence" value="ECO:0007669"/>
    <property type="project" value="UniProtKB-UniRule"/>
</dbReference>
<evidence type="ECO:0000313" key="13">
    <source>
        <dbReference type="EMBL" id="TCS98875.1"/>
    </source>
</evidence>
<protein>
    <recommendedName>
        <fullName evidence="11">Multifunctional CCA protein</fullName>
    </recommendedName>
    <domain>
        <recommendedName>
            <fullName evidence="11">CCA-adding enzyme</fullName>
            <ecNumber evidence="11">2.7.7.72</ecNumber>
        </recommendedName>
        <alternativeName>
            <fullName evidence="11">CCA tRNA nucleotidyltransferase</fullName>
        </alternativeName>
        <alternativeName>
            <fullName evidence="11">tRNA CCA-pyrophosphorylase</fullName>
        </alternativeName>
        <alternativeName>
            <fullName evidence="11">tRNA adenylyl-/cytidylyl-transferase</fullName>
        </alternativeName>
        <alternativeName>
            <fullName evidence="11">tRNA nucleotidyltransferase</fullName>
        </alternativeName>
        <alternativeName>
            <fullName evidence="11">tRNA-NT</fullName>
        </alternativeName>
    </domain>
    <domain>
        <recommendedName>
            <fullName evidence="11">2'-nucleotidase</fullName>
            <ecNumber evidence="11">3.1.3.-</ecNumber>
        </recommendedName>
    </domain>
    <domain>
        <recommendedName>
            <fullName evidence="11">2',3'-cyclic phosphodiesterase</fullName>
            <ecNumber evidence="11">3.1.4.-</ecNumber>
        </recommendedName>
    </domain>
    <domain>
        <recommendedName>
            <fullName evidence="11">Phosphatase</fullName>
        </recommendedName>
    </domain>
</protein>
<dbReference type="InterPro" id="IPR032828">
    <property type="entry name" value="PolyA_RNA-bd"/>
</dbReference>
<comment type="catalytic activity">
    <reaction evidence="11">
        <text>a tRNA precursor + 2 CTP + ATP = a tRNA with a 3' CCA end + 3 diphosphate</text>
        <dbReference type="Rhea" id="RHEA:14433"/>
        <dbReference type="Rhea" id="RHEA-COMP:10465"/>
        <dbReference type="Rhea" id="RHEA-COMP:10468"/>
        <dbReference type="ChEBI" id="CHEBI:30616"/>
        <dbReference type="ChEBI" id="CHEBI:33019"/>
        <dbReference type="ChEBI" id="CHEBI:37563"/>
        <dbReference type="ChEBI" id="CHEBI:74896"/>
        <dbReference type="ChEBI" id="CHEBI:83071"/>
        <dbReference type="EC" id="2.7.7.72"/>
    </reaction>
</comment>
<feature type="binding site" evidence="11">
    <location>
        <position position="106"/>
    </location>
    <ligand>
        <name>CTP</name>
        <dbReference type="ChEBI" id="CHEBI:37563"/>
    </ligand>
</feature>
<evidence type="ECO:0000313" key="14">
    <source>
        <dbReference type="Proteomes" id="UP000294599"/>
    </source>
</evidence>